<dbReference type="STRING" id="479893.CPX_001674"/>
<comment type="caution">
    <text evidence="1">The sequence shown here is derived from an EMBL/GenBank/DDBJ whole genome shotgun (WGS) entry which is preliminary data.</text>
</comment>
<accession>A0A0M1MZN8</accession>
<dbReference type="EMBL" id="LHCF01000012">
    <property type="protein sequence ID" value="KOR75351.1"/>
    <property type="molecule type" value="Genomic_DNA"/>
</dbReference>
<dbReference type="Proteomes" id="UP000037386">
    <property type="component" value="Unassembled WGS sequence"/>
</dbReference>
<reference evidence="2" key="1">
    <citation type="submission" date="2015-05" db="EMBL/GenBank/DDBJ databases">
        <title>Draft genome sequence of 'Candidatus Phytoplasma Pruni' strain CX, a plant pathogenic bacterium.</title>
        <authorList>
            <person name="Lee I.-M."/>
            <person name="Bottner-Parker K.D."/>
            <person name="Shao J."/>
            <person name="Gundersen-Rindal D.E."/>
            <person name="Zhao Y."/>
            <person name="Davis R.E."/>
        </authorList>
    </citation>
    <scope>NUCLEOTIDE SEQUENCE [LARGE SCALE GENOMIC DNA]</scope>
    <source>
        <strain evidence="2">CX</strain>
    </source>
</reference>
<proteinExistence type="predicted"/>
<organism evidence="1 2">
    <name type="scientific">Candidatus Phytoplasma pruni</name>
    <dbReference type="NCBI Taxonomy" id="479893"/>
    <lineage>
        <taxon>Bacteria</taxon>
        <taxon>Bacillati</taxon>
        <taxon>Mycoplasmatota</taxon>
        <taxon>Mollicutes</taxon>
        <taxon>Acholeplasmatales</taxon>
        <taxon>Acholeplasmataceae</taxon>
        <taxon>Candidatus Phytoplasma</taxon>
        <taxon>16SrIII (X-disease group)</taxon>
    </lineage>
</organism>
<gene>
    <name evidence="1" type="ORF">CPX_001674</name>
</gene>
<name>A0A0M1MZN8_9MOLU</name>
<dbReference type="PATRIC" id="fig|479893.3.peg.481"/>
<dbReference type="RefSeq" id="WP_235443240.1">
    <property type="nucleotide sequence ID" value="NZ_LHCF01000012.1"/>
</dbReference>
<evidence type="ECO:0000313" key="2">
    <source>
        <dbReference type="Proteomes" id="UP000037386"/>
    </source>
</evidence>
<evidence type="ECO:0000313" key="1">
    <source>
        <dbReference type="EMBL" id="KOR75351.1"/>
    </source>
</evidence>
<dbReference type="AlphaFoldDB" id="A0A0M1MZN8"/>
<protein>
    <submittedName>
        <fullName evidence="1">Uncharacterized protein</fullName>
    </submittedName>
</protein>
<sequence length="63" mass="7722">MPKIKNKINNIQENKIDTQNNKFTFLFEQNQADLDWYEVSAGHFILYTLKTIIFFRKNRKKRK</sequence>